<evidence type="ECO:0000313" key="10">
    <source>
        <dbReference type="Proteomes" id="UP000246991"/>
    </source>
</evidence>
<comment type="similarity">
    <text evidence="5">Belongs to the SAT4 family.</text>
</comment>
<keyword evidence="2 7" id="KW-0812">Transmembrane</keyword>
<keyword evidence="10" id="KW-1185">Reference proteome</keyword>
<feature type="transmembrane region" description="Helical" evidence="7">
    <location>
        <begin position="263"/>
        <end position="283"/>
    </location>
</feature>
<proteinExistence type="inferred from homology"/>
<evidence type="ECO:0000256" key="6">
    <source>
        <dbReference type="SAM" id="MobiDB-lite"/>
    </source>
</evidence>
<dbReference type="PANTHER" id="PTHR33048:SF92">
    <property type="entry name" value="INTEGRAL MEMBRANE PROTEIN"/>
    <property type="match status" value="1"/>
</dbReference>
<feature type="transmembrane region" description="Helical" evidence="7">
    <location>
        <begin position="222"/>
        <end position="243"/>
    </location>
</feature>
<evidence type="ECO:0000256" key="1">
    <source>
        <dbReference type="ARBA" id="ARBA00004141"/>
    </source>
</evidence>
<dbReference type="Proteomes" id="UP000246991">
    <property type="component" value="Unassembled WGS sequence"/>
</dbReference>
<evidence type="ECO:0000256" key="3">
    <source>
        <dbReference type="ARBA" id="ARBA00022989"/>
    </source>
</evidence>
<dbReference type="GO" id="GO:0016020">
    <property type="term" value="C:membrane"/>
    <property type="evidence" value="ECO:0007669"/>
    <property type="project" value="UniProtKB-SubCell"/>
</dbReference>
<feature type="transmembrane region" description="Helical" evidence="7">
    <location>
        <begin position="50"/>
        <end position="68"/>
    </location>
</feature>
<dbReference type="EMBL" id="PYWC01000035">
    <property type="protein sequence ID" value="PWW76306.1"/>
    <property type="molecule type" value="Genomic_DNA"/>
</dbReference>
<reference evidence="9 10" key="1">
    <citation type="submission" date="2018-03" db="EMBL/GenBank/DDBJ databases">
        <title>Genomes of Pezizomycetes fungi and the evolution of truffles.</title>
        <authorList>
            <person name="Murat C."/>
            <person name="Payen T."/>
            <person name="Noel B."/>
            <person name="Kuo A."/>
            <person name="Martin F.M."/>
        </authorList>
    </citation>
    <scope>NUCLEOTIDE SEQUENCE [LARGE SCALE GENOMIC DNA]</scope>
    <source>
        <strain evidence="9">091103-1</strain>
    </source>
</reference>
<keyword evidence="3 7" id="KW-1133">Transmembrane helix</keyword>
<dbReference type="STRING" id="42249.A0A317SS98"/>
<evidence type="ECO:0000256" key="4">
    <source>
        <dbReference type="ARBA" id="ARBA00023136"/>
    </source>
</evidence>
<dbReference type="InterPro" id="IPR052337">
    <property type="entry name" value="SAT4-like"/>
</dbReference>
<dbReference type="Pfam" id="PF20684">
    <property type="entry name" value="Fung_rhodopsin"/>
    <property type="match status" value="1"/>
</dbReference>
<dbReference type="AlphaFoldDB" id="A0A317SS98"/>
<name>A0A317SS98_9PEZI</name>
<feature type="domain" description="Rhodopsin" evidence="8">
    <location>
        <begin position="33"/>
        <end position="284"/>
    </location>
</feature>
<feature type="compositionally biased region" description="Polar residues" evidence="6">
    <location>
        <begin position="345"/>
        <end position="357"/>
    </location>
</feature>
<dbReference type="PANTHER" id="PTHR33048">
    <property type="entry name" value="PTH11-LIKE INTEGRAL MEMBRANE PROTEIN (AFU_ORTHOLOGUE AFUA_5G11245)"/>
    <property type="match status" value="1"/>
</dbReference>
<dbReference type="OrthoDB" id="5372266at2759"/>
<evidence type="ECO:0000256" key="2">
    <source>
        <dbReference type="ARBA" id="ARBA00022692"/>
    </source>
</evidence>
<dbReference type="InterPro" id="IPR049326">
    <property type="entry name" value="Rhodopsin_dom_fungi"/>
</dbReference>
<accession>A0A317SS98</accession>
<keyword evidence="4 7" id="KW-0472">Membrane</keyword>
<feature type="transmembrane region" description="Helical" evidence="7">
    <location>
        <begin position="136"/>
        <end position="159"/>
    </location>
</feature>
<feature type="transmembrane region" description="Helical" evidence="7">
    <location>
        <begin position="12"/>
        <end position="30"/>
    </location>
</feature>
<evidence type="ECO:0000256" key="7">
    <source>
        <dbReference type="SAM" id="Phobius"/>
    </source>
</evidence>
<feature type="transmembrane region" description="Helical" evidence="7">
    <location>
        <begin position="99"/>
        <end position="124"/>
    </location>
</feature>
<evidence type="ECO:0000256" key="5">
    <source>
        <dbReference type="ARBA" id="ARBA00038359"/>
    </source>
</evidence>
<protein>
    <recommendedName>
        <fullName evidence="8">Rhodopsin domain-containing protein</fullName>
    </recommendedName>
</protein>
<evidence type="ECO:0000259" key="8">
    <source>
        <dbReference type="Pfam" id="PF20684"/>
    </source>
</evidence>
<comment type="subcellular location">
    <subcellularLocation>
        <location evidence="1">Membrane</location>
        <topology evidence="1">Multi-pass membrane protein</topology>
    </subcellularLocation>
</comment>
<organism evidence="9 10">
    <name type="scientific">Tuber magnatum</name>
    <name type="common">white Piedmont truffle</name>
    <dbReference type="NCBI Taxonomy" id="42249"/>
    <lineage>
        <taxon>Eukaryota</taxon>
        <taxon>Fungi</taxon>
        <taxon>Dikarya</taxon>
        <taxon>Ascomycota</taxon>
        <taxon>Pezizomycotina</taxon>
        <taxon>Pezizomycetes</taxon>
        <taxon>Pezizales</taxon>
        <taxon>Tuberaceae</taxon>
        <taxon>Tuber</taxon>
    </lineage>
</organism>
<sequence>MGDISLPLEGFIALDWALLFLASIFVFLRVWERVWRRTRPRSKASMISDVFVICSYISAIAFIGINTWKNGLRMKYRGQKDTFYGVPRNLSAHLLKVSWVSLFFIYISLWFAKGSFIAFYFELFNRNPELGKRCTVAGAIVSVITFLTFVLHMLLLQFWCRPDAMADAPGCRDINDHLCSAVHDMDSVTISTFTNVGTDLLIIMLPILVLKNLTFRKSALWGWLFILFIGSISMVAALVRYGALRAVWGQPKANVSHTIDVSAMVEIATSLLAVCSPSLRVFFRGKKKPHQPSRRDVRHIHTNPDLLSTVKSVMDTKGSDMDSQKHLSPVPENQLASSDDLPMGSGTSTLTSFPRSV</sequence>
<comment type="caution">
    <text evidence="9">The sequence shown here is derived from an EMBL/GenBank/DDBJ whole genome shotgun (WGS) entry which is preliminary data.</text>
</comment>
<evidence type="ECO:0000313" key="9">
    <source>
        <dbReference type="EMBL" id="PWW76306.1"/>
    </source>
</evidence>
<feature type="transmembrane region" description="Helical" evidence="7">
    <location>
        <begin position="190"/>
        <end position="210"/>
    </location>
</feature>
<feature type="region of interest" description="Disordered" evidence="6">
    <location>
        <begin position="316"/>
        <end position="357"/>
    </location>
</feature>
<gene>
    <name evidence="9" type="ORF">C7212DRAFT_344791</name>
</gene>